<dbReference type="KEGG" id="pmad:BAY61_14525"/>
<dbReference type="SUPFAM" id="SSF51735">
    <property type="entry name" value="NAD(P)-binding Rossmann-fold domains"/>
    <property type="match status" value="1"/>
</dbReference>
<dbReference type="PANTHER" id="PTHR12126">
    <property type="entry name" value="NADH-UBIQUINONE OXIDOREDUCTASE 39 KDA SUBUNIT-RELATED"/>
    <property type="match status" value="1"/>
</dbReference>
<evidence type="ECO:0000313" key="2">
    <source>
        <dbReference type="EMBL" id="SDC31980.1"/>
    </source>
</evidence>
<dbReference type="AlphaFoldDB" id="A0A222VZB3"/>
<name>A0A222VZB3_9PSEU</name>
<gene>
    <name evidence="2" type="ORF">SAMN05421630_1011285</name>
</gene>
<accession>A0A222VZB3</accession>
<protein>
    <submittedName>
        <fullName evidence="2">Uncharacterized conserved protein YbjT, contains NAD(P)-binding and DUF2867 domains</fullName>
    </submittedName>
</protein>
<evidence type="ECO:0000259" key="1">
    <source>
        <dbReference type="Pfam" id="PF13460"/>
    </source>
</evidence>
<keyword evidence="3" id="KW-1185">Reference proteome</keyword>
<reference evidence="2 3" key="1">
    <citation type="submission" date="2016-10" db="EMBL/GenBank/DDBJ databases">
        <authorList>
            <person name="de Groot N.N."/>
        </authorList>
    </citation>
    <scope>NUCLEOTIDE SEQUENCE [LARGE SCALE GENOMIC DNA]</scope>
    <source>
        <strain evidence="2 3">CGMCC 4.5506</strain>
    </source>
</reference>
<evidence type="ECO:0000313" key="3">
    <source>
        <dbReference type="Proteomes" id="UP000199494"/>
    </source>
</evidence>
<dbReference type="InterPro" id="IPR051207">
    <property type="entry name" value="ComplexI_NDUFA9_subunit"/>
</dbReference>
<dbReference type="Proteomes" id="UP000199494">
    <property type="component" value="Unassembled WGS sequence"/>
</dbReference>
<dbReference type="Gene3D" id="3.40.50.720">
    <property type="entry name" value="NAD(P)-binding Rossmann-like Domain"/>
    <property type="match status" value="1"/>
</dbReference>
<dbReference type="InterPro" id="IPR036291">
    <property type="entry name" value="NAD(P)-bd_dom_sf"/>
</dbReference>
<dbReference type="PANTHER" id="PTHR12126:SF11">
    <property type="entry name" value="NADH DEHYDROGENASE [UBIQUINONE] 1 ALPHA SUBCOMPLEX SUBUNIT 9, MITOCHONDRIAL"/>
    <property type="match status" value="1"/>
</dbReference>
<dbReference type="STRING" id="530584.SAMN05421630_1011285"/>
<proteinExistence type="predicted"/>
<dbReference type="RefSeq" id="WP_091798994.1">
    <property type="nucleotide sequence ID" value="NZ_CP016353.1"/>
</dbReference>
<sequence length="305" mass="33095">MRVLVAGSSGFVGRRLCPALEEHGHTVLAMTRQPEHYAGAGTAVYGDVHDEDSLRSALAGVDAAYYLVHSLGERDFEQQDAAAARAFATAARDAGVHNLVYLGGLGEESDELSAHLRSRRQVEYVLAAEGVPVTVLRAGIIIGHGGISWEITRQLVENLPVMVTPRWVGTRAQPIAVADVVRYLVAVLGEPAAIGRTFEIGGSEVLTYVDMLKRLAVLEGRRLLVIAVPLLSPRLSSQWLSLVTDVDVPTGRALIDSMGNEVVVSDDRHGGIREIVDFTPMGYDDAALAALRERAMSRRERKERR</sequence>
<dbReference type="Pfam" id="PF13460">
    <property type="entry name" value="NAD_binding_10"/>
    <property type="match status" value="1"/>
</dbReference>
<feature type="domain" description="NAD(P)-binding" evidence="1">
    <location>
        <begin position="7"/>
        <end position="153"/>
    </location>
</feature>
<dbReference type="InterPro" id="IPR016040">
    <property type="entry name" value="NAD(P)-bd_dom"/>
</dbReference>
<dbReference type="GO" id="GO:0044877">
    <property type="term" value="F:protein-containing complex binding"/>
    <property type="evidence" value="ECO:0007669"/>
    <property type="project" value="TreeGrafter"/>
</dbReference>
<dbReference type="EMBL" id="FMZE01000001">
    <property type="protein sequence ID" value="SDC31980.1"/>
    <property type="molecule type" value="Genomic_DNA"/>
</dbReference>
<organism evidence="2 3">
    <name type="scientific">Prauserella marina</name>
    <dbReference type="NCBI Taxonomy" id="530584"/>
    <lineage>
        <taxon>Bacteria</taxon>
        <taxon>Bacillati</taxon>
        <taxon>Actinomycetota</taxon>
        <taxon>Actinomycetes</taxon>
        <taxon>Pseudonocardiales</taxon>
        <taxon>Pseudonocardiaceae</taxon>
        <taxon>Prauserella</taxon>
    </lineage>
</organism>
<dbReference type="OrthoDB" id="9774199at2"/>